<comment type="caution">
    <text evidence="4">The sequence shown here is derived from an EMBL/GenBank/DDBJ whole genome shotgun (WGS) entry which is preliminary data.</text>
</comment>
<dbReference type="CDD" id="cd07381">
    <property type="entry name" value="MPP_CapA"/>
    <property type="match status" value="1"/>
</dbReference>
<protein>
    <submittedName>
        <fullName evidence="4">CapA family protein</fullName>
    </submittedName>
</protein>
<evidence type="ECO:0000313" key="5">
    <source>
        <dbReference type="Proteomes" id="UP001059480"/>
    </source>
</evidence>
<keyword evidence="5" id="KW-1185">Reference proteome</keyword>
<dbReference type="InterPro" id="IPR019079">
    <property type="entry name" value="Capsule_synth_CapA"/>
</dbReference>
<evidence type="ECO:0000259" key="3">
    <source>
        <dbReference type="SMART" id="SM00854"/>
    </source>
</evidence>
<comment type="similarity">
    <text evidence="1">Belongs to the CapA family.</text>
</comment>
<dbReference type="PANTHER" id="PTHR33393:SF12">
    <property type="entry name" value="CAPSULE BIOSYNTHESIS PROTEIN CAPA"/>
    <property type="match status" value="1"/>
</dbReference>
<dbReference type="SUPFAM" id="SSF56300">
    <property type="entry name" value="Metallo-dependent phosphatases"/>
    <property type="match status" value="1"/>
</dbReference>
<evidence type="ECO:0000256" key="1">
    <source>
        <dbReference type="ARBA" id="ARBA00005662"/>
    </source>
</evidence>
<dbReference type="Gene3D" id="3.60.21.10">
    <property type="match status" value="1"/>
</dbReference>
<dbReference type="RefSeq" id="WP_256945233.1">
    <property type="nucleotide sequence ID" value="NZ_JANHNZ010000005.1"/>
</dbReference>
<gene>
    <name evidence="4" type="ORF">NPA36_06090</name>
</gene>
<dbReference type="InterPro" id="IPR029052">
    <property type="entry name" value="Metallo-depent_PP-like"/>
</dbReference>
<name>A0ABT1WNK0_9LACT</name>
<dbReference type="InterPro" id="IPR052169">
    <property type="entry name" value="CW_Biosynth-Accessory"/>
</dbReference>
<evidence type="ECO:0000313" key="4">
    <source>
        <dbReference type="EMBL" id="MCQ9210117.1"/>
    </source>
</evidence>
<proteinExistence type="inferred from homology"/>
<evidence type="ECO:0000256" key="2">
    <source>
        <dbReference type="SAM" id="MobiDB-lite"/>
    </source>
</evidence>
<reference evidence="4" key="1">
    <citation type="submission" date="2022-07" db="EMBL/GenBank/DDBJ databases">
        <authorList>
            <person name="Jung M.-Y."/>
            <person name="Lee M."/>
        </authorList>
    </citation>
    <scope>NUCLEOTIDE SEQUENCE</scope>
    <source>
        <strain evidence="4">S8</strain>
    </source>
</reference>
<dbReference type="EMBL" id="JANHNZ010000005">
    <property type="protein sequence ID" value="MCQ9210117.1"/>
    <property type="molecule type" value="Genomic_DNA"/>
</dbReference>
<reference evidence="4" key="2">
    <citation type="journal article" date="2023" name="Curr. Microbiol.">
        <title>Granulicatella seriolae sp. nov., a Novel Facultative Anaerobe Isolated from Yellowtail Marine Fish.</title>
        <authorList>
            <person name="Lee M."/>
            <person name="Choi Y.J."/>
            <person name="Farooq A."/>
            <person name="Jeong J.B."/>
            <person name="Jung M.Y."/>
        </authorList>
    </citation>
    <scope>NUCLEOTIDE SEQUENCE</scope>
    <source>
        <strain evidence="4">S8</strain>
    </source>
</reference>
<dbReference type="Proteomes" id="UP001059480">
    <property type="component" value="Unassembled WGS sequence"/>
</dbReference>
<feature type="domain" description="Capsule synthesis protein CapA" evidence="3">
    <location>
        <begin position="66"/>
        <end position="309"/>
    </location>
</feature>
<feature type="compositionally biased region" description="Low complexity" evidence="2">
    <location>
        <begin position="38"/>
        <end position="57"/>
    </location>
</feature>
<feature type="region of interest" description="Disordered" evidence="2">
    <location>
        <begin position="38"/>
        <end position="61"/>
    </location>
</feature>
<accession>A0ABT1WNK0</accession>
<sequence length="406" mass="44633">MRKDMRLLVITFFSLGLVLLVYSLWTLPFSGKGPEGETAVSSSEVASSSESTPVEEPTFPKPNQLRLRSVGDLLIHDRVSAMALKDDGSYDFSDMLSVIKPYTQHADITVANLEVITAYPQYPVSGYPSFNAPKSLLPTLKDIGIDIVSNATNHTLDLDVNGAYASIENLKEAGLPYSGSFESQADKAQPRILEANGIKLGFLSYTYGTNGVPIPYGEEYVVNLVDTDKMLADVEWLKPQVDAVVVTLQLGPEYDPIPNAEQEYVFNLLSEAGVSLILGGHPHVLQPVDWINGDKTFAIYSQASFLSGQVEEENKQGGITEVTFVKDDAGKVSVTNPKFMPIHILGFENQSLYQTVPFADYNKYSIPNGATWWETLKERMTSRTNKVAIVTHLETATSAEDTDVFQ</sequence>
<dbReference type="PANTHER" id="PTHR33393">
    <property type="entry name" value="POLYGLUTAMINE SYNTHESIS ACCESSORY PROTEIN RV0574C-RELATED"/>
    <property type="match status" value="1"/>
</dbReference>
<dbReference type="Pfam" id="PF09587">
    <property type="entry name" value="PGA_cap"/>
    <property type="match status" value="1"/>
</dbReference>
<dbReference type="SMART" id="SM00854">
    <property type="entry name" value="PGA_cap"/>
    <property type="match status" value="1"/>
</dbReference>
<organism evidence="4 5">
    <name type="scientific">Granulicatella seriolae</name>
    <dbReference type="NCBI Taxonomy" id="2967226"/>
    <lineage>
        <taxon>Bacteria</taxon>
        <taxon>Bacillati</taxon>
        <taxon>Bacillota</taxon>
        <taxon>Bacilli</taxon>
        <taxon>Lactobacillales</taxon>
        <taxon>Carnobacteriaceae</taxon>
        <taxon>Granulicatella</taxon>
    </lineage>
</organism>
<reference evidence="4" key="3">
    <citation type="journal article" date="2023" name="Microbiol. Resour. Announc.">
        <title>Draft Genome Sequence of Granulicatella sp. Strain S8, Isolated from a Marine Fish, Seriola quinqueradiata.</title>
        <authorList>
            <person name="Lee M."/>
            <person name="Farooq A."/>
            <person name="Jeong J.B."/>
            <person name="Jung M.Y."/>
        </authorList>
    </citation>
    <scope>NUCLEOTIDE SEQUENCE</scope>
    <source>
        <strain evidence="4">S8</strain>
    </source>
</reference>